<accession>A0A7G5IH39</accession>
<evidence type="ECO:0000313" key="3">
    <source>
        <dbReference type="Proteomes" id="UP000515292"/>
    </source>
</evidence>
<dbReference type="KEGG" id="sand:H3309_15465"/>
<dbReference type="Proteomes" id="UP000515292">
    <property type="component" value="Chromosome"/>
</dbReference>
<reference evidence="2 3" key="1">
    <citation type="submission" date="2020-07" db="EMBL/GenBank/DDBJ databases">
        <title>Complete genome sequence for Sandaracinobacter sp. M6.</title>
        <authorList>
            <person name="Tang Y."/>
            <person name="Liu Q."/>
            <person name="Guo Z."/>
            <person name="Lei P."/>
            <person name="Huang B."/>
        </authorList>
    </citation>
    <scope>NUCLEOTIDE SEQUENCE [LARGE SCALE GENOMIC DNA]</scope>
    <source>
        <strain evidence="2 3">M6</strain>
    </source>
</reference>
<dbReference type="InterPro" id="IPR007433">
    <property type="entry name" value="DUF481"/>
</dbReference>
<feature type="signal peptide" evidence="1">
    <location>
        <begin position="1"/>
        <end position="17"/>
    </location>
</feature>
<dbReference type="RefSeq" id="WP_182295793.1">
    <property type="nucleotide sequence ID" value="NZ_CP059851.1"/>
</dbReference>
<gene>
    <name evidence="2" type="ORF">H3309_15465</name>
</gene>
<evidence type="ECO:0000313" key="2">
    <source>
        <dbReference type="EMBL" id="QMW22681.1"/>
    </source>
</evidence>
<keyword evidence="3" id="KW-1185">Reference proteome</keyword>
<protein>
    <submittedName>
        <fullName evidence="2">DUF481 domain-containing protein</fullName>
    </submittedName>
</protein>
<dbReference type="EMBL" id="CP059851">
    <property type="protein sequence ID" value="QMW22681.1"/>
    <property type="molecule type" value="Genomic_DNA"/>
</dbReference>
<proteinExistence type="predicted"/>
<name>A0A7G5IH39_9SPHN</name>
<dbReference type="AlphaFoldDB" id="A0A7G5IH39"/>
<organism evidence="2 3">
    <name type="scientific">Sandaracinobacteroides saxicola</name>
    <dbReference type="NCBI Taxonomy" id="2759707"/>
    <lineage>
        <taxon>Bacteria</taxon>
        <taxon>Pseudomonadati</taxon>
        <taxon>Pseudomonadota</taxon>
        <taxon>Alphaproteobacteria</taxon>
        <taxon>Sphingomonadales</taxon>
        <taxon>Sphingosinicellaceae</taxon>
        <taxon>Sandaracinobacteroides</taxon>
    </lineage>
</organism>
<keyword evidence="1" id="KW-0732">Signal</keyword>
<sequence>MRTMMVLAALAAMPVRAAEPMPPAVAEPMPPAVAAMIEAAAGDAAALRTVAEVAKKAYPASAAAVDARVAAITEGAKAARLAALRQQGMFEGWSGSGELGFSTSSGNSSTRSLAAALTLNKESEHWRHSLRASFDTQRNNGVTSAERFGVGYEGNYNISPRLYALLTLQFERNRFAGFDHRFTESLGVGYRLIDTATLDLDVEGGPALRQTRLVTGFNERRTAGRAAARLRWAIADGLLFTEAATALFETTTNTFTSETALTAKLTDSLSARASFSLINESEPLPGRRATDTITRLTLVYGF</sequence>
<dbReference type="Pfam" id="PF04338">
    <property type="entry name" value="DUF481"/>
    <property type="match status" value="1"/>
</dbReference>
<feature type="chain" id="PRO_5028985759" evidence="1">
    <location>
        <begin position="18"/>
        <end position="302"/>
    </location>
</feature>
<evidence type="ECO:0000256" key="1">
    <source>
        <dbReference type="SAM" id="SignalP"/>
    </source>
</evidence>
<dbReference type="SUPFAM" id="SSF56935">
    <property type="entry name" value="Porins"/>
    <property type="match status" value="1"/>
</dbReference>